<evidence type="ECO:0000256" key="6">
    <source>
        <dbReference type="ARBA" id="ARBA00022692"/>
    </source>
</evidence>
<dbReference type="PROSITE" id="PS50928">
    <property type="entry name" value="ABC_TM1"/>
    <property type="match status" value="1"/>
</dbReference>
<keyword evidence="3 9" id="KW-0813">Transport</keyword>
<keyword evidence="7 9" id="KW-1133">Transmembrane helix</keyword>
<keyword evidence="5" id="KW-0997">Cell inner membrane</keyword>
<dbReference type="CDD" id="cd06261">
    <property type="entry name" value="TM_PBP2"/>
    <property type="match status" value="1"/>
</dbReference>
<evidence type="ECO:0000256" key="1">
    <source>
        <dbReference type="ARBA" id="ARBA00004429"/>
    </source>
</evidence>
<proteinExistence type="inferred from homology"/>
<dbReference type="GO" id="GO:0043190">
    <property type="term" value="C:ATP-binding cassette (ABC) transporter complex"/>
    <property type="evidence" value="ECO:0007669"/>
    <property type="project" value="InterPro"/>
</dbReference>
<evidence type="ECO:0000256" key="8">
    <source>
        <dbReference type="ARBA" id="ARBA00023136"/>
    </source>
</evidence>
<protein>
    <submittedName>
        <fullName evidence="11">ABC transporter permease</fullName>
    </submittedName>
</protein>
<dbReference type="GO" id="GO:0022857">
    <property type="term" value="F:transmembrane transporter activity"/>
    <property type="evidence" value="ECO:0007669"/>
    <property type="project" value="InterPro"/>
</dbReference>
<dbReference type="AlphaFoldDB" id="A0A8D5FHL2"/>
<feature type="transmembrane region" description="Helical" evidence="9">
    <location>
        <begin position="21"/>
        <end position="41"/>
    </location>
</feature>
<evidence type="ECO:0000256" key="2">
    <source>
        <dbReference type="ARBA" id="ARBA00010072"/>
    </source>
</evidence>
<dbReference type="RefSeq" id="WP_228853931.1">
    <property type="nucleotide sequence ID" value="NZ_AP024086.1"/>
</dbReference>
<keyword evidence="6 9" id="KW-0812">Transmembrane</keyword>
<accession>A0A8D5FHL2</accession>
<comment type="subcellular location">
    <subcellularLocation>
        <location evidence="1">Cell inner membrane</location>
        <topology evidence="1">Multi-pass membrane protein</topology>
    </subcellularLocation>
    <subcellularLocation>
        <location evidence="9">Cell membrane</location>
        <topology evidence="9">Multi-pass membrane protein</topology>
    </subcellularLocation>
</comment>
<dbReference type="Proteomes" id="UP000826725">
    <property type="component" value="Chromosome"/>
</dbReference>
<comment type="similarity">
    <text evidence="2">Belongs to the binding-protein-dependent transport system permease family. HisMQ subfamily.</text>
</comment>
<feature type="transmembrane region" description="Helical" evidence="9">
    <location>
        <begin position="194"/>
        <end position="218"/>
    </location>
</feature>
<evidence type="ECO:0000256" key="7">
    <source>
        <dbReference type="ARBA" id="ARBA00022989"/>
    </source>
</evidence>
<evidence type="ECO:0000256" key="3">
    <source>
        <dbReference type="ARBA" id="ARBA00022448"/>
    </source>
</evidence>
<evidence type="ECO:0000259" key="10">
    <source>
        <dbReference type="PROSITE" id="PS50928"/>
    </source>
</evidence>
<reference evidence="11" key="1">
    <citation type="submission" date="2020-09" db="EMBL/GenBank/DDBJ databases">
        <title>Desulfogranum mesoprofundum gen. nov., sp. nov., a novel mesophilic, sulfate-reducing chemolithoautotroph isolated from a deep-sea hydrothermal vent chimney in the Suiyo Seamount.</title>
        <authorList>
            <person name="Hashimoto Y."/>
            <person name="Nakagawa S."/>
        </authorList>
    </citation>
    <scope>NUCLEOTIDE SEQUENCE</scope>
    <source>
        <strain evidence="11">KT2</strain>
    </source>
</reference>
<dbReference type="NCBIfam" id="TIGR01726">
    <property type="entry name" value="HEQRo_perm_3TM"/>
    <property type="match status" value="1"/>
</dbReference>
<keyword evidence="4" id="KW-1003">Cell membrane</keyword>
<feature type="transmembrane region" description="Helical" evidence="9">
    <location>
        <begin position="93"/>
        <end position="111"/>
    </location>
</feature>
<name>A0A8D5FHL2_9BACT</name>
<dbReference type="KEGG" id="dbk:DGMP_21760"/>
<dbReference type="InterPro" id="IPR010065">
    <property type="entry name" value="AA_ABC_transptr_permease_3TM"/>
</dbReference>
<feature type="transmembrane region" description="Helical" evidence="9">
    <location>
        <begin position="53"/>
        <end position="73"/>
    </location>
</feature>
<dbReference type="Pfam" id="PF00528">
    <property type="entry name" value="BPD_transp_1"/>
    <property type="match status" value="1"/>
</dbReference>
<keyword evidence="8 9" id="KW-0472">Membrane</keyword>
<sequence>MFDLYGFGGALALGTWGTIKIMVYALGIGLVSGLFGAWAKLSGIRPFVWFTELWTLVIRGVPELILILFVYFGGSIVLGRFASFLGYDIYIEINPLLAAVVTLGIVFGAYATDVFRVSILAVPKGEIEAARSIGMKKIMVLRRILIPQIWRYALPGLGNLFMILQKDTALVSVIGLNELMRNTAQAVAFTKKPFVFYIAASLIYLAITTITTFILQVLEKRANRGVGRAS</sequence>
<feature type="domain" description="ABC transmembrane type-1" evidence="10">
    <location>
        <begin position="15"/>
        <end position="215"/>
    </location>
</feature>
<evidence type="ECO:0000256" key="5">
    <source>
        <dbReference type="ARBA" id="ARBA00022519"/>
    </source>
</evidence>
<organism evidence="11 12">
    <name type="scientific">Desulfomarina profundi</name>
    <dbReference type="NCBI Taxonomy" id="2772557"/>
    <lineage>
        <taxon>Bacteria</taxon>
        <taxon>Pseudomonadati</taxon>
        <taxon>Thermodesulfobacteriota</taxon>
        <taxon>Desulfobulbia</taxon>
        <taxon>Desulfobulbales</taxon>
        <taxon>Desulfobulbaceae</taxon>
        <taxon>Desulfomarina</taxon>
    </lineage>
</organism>
<evidence type="ECO:0000313" key="11">
    <source>
        <dbReference type="EMBL" id="BCL61483.1"/>
    </source>
</evidence>
<dbReference type="PANTHER" id="PTHR30133">
    <property type="entry name" value="CATIONIC AMINO ACID TRANSPORTER, MEMBRANE COMPONENT"/>
    <property type="match status" value="1"/>
</dbReference>
<keyword evidence="12" id="KW-1185">Reference proteome</keyword>
<dbReference type="EMBL" id="AP024086">
    <property type="protein sequence ID" value="BCL61483.1"/>
    <property type="molecule type" value="Genomic_DNA"/>
</dbReference>
<gene>
    <name evidence="11" type="ORF">DGMP_21760</name>
</gene>
<evidence type="ECO:0000313" key="12">
    <source>
        <dbReference type="Proteomes" id="UP000826725"/>
    </source>
</evidence>
<evidence type="ECO:0000256" key="4">
    <source>
        <dbReference type="ARBA" id="ARBA00022475"/>
    </source>
</evidence>
<evidence type="ECO:0000256" key="9">
    <source>
        <dbReference type="RuleBase" id="RU363032"/>
    </source>
</evidence>
<dbReference type="InterPro" id="IPR051613">
    <property type="entry name" value="ABC_transp_permease_HisMQ"/>
</dbReference>
<dbReference type="InterPro" id="IPR000515">
    <property type="entry name" value="MetI-like"/>
</dbReference>